<dbReference type="Proteomes" id="UP000095280">
    <property type="component" value="Unplaced"/>
</dbReference>
<accession>A0A1I8G499</accession>
<evidence type="ECO:0000313" key="2">
    <source>
        <dbReference type="Proteomes" id="UP000095280"/>
    </source>
</evidence>
<evidence type="ECO:0000256" key="1">
    <source>
        <dbReference type="SAM" id="MobiDB-lite"/>
    </source>
</evidence>
<evidence type="ECO:0000313" key="4">
    <source>
        <dbReference type="WBParaSite" id="maker-uti_cns_0000857-snap-gene-0.7-mRNA-1"/>
    </source>
</evidence>
<evidence type="ECO:0000313" key="3">
    <source>
        <dbReference type="WBParaSite" id="maker-uti_cns_0000722-snap-gene-1.36-mRNA-1"/>
    </source>
</evidence>
<dbReference type="WBParaSite" id="maker-uti_cns_0000722-snap-gene-1.36-mRNA-1">
    <property type="protein sequence ID" value="maker-uti_cns_0000722-snap-gene-1.36-mRNA-1"/>
    <property type="gene ID" value="maker-uti_cns_0000722-snap-gene-1.36"/>
</dbReference>
<dbReference type="WBParaSite" id="maker-uti_cns_0000857-snap-gene-0.7-mRNA-1">
    <property type="protein sequence ID" value="maker-uti_cns_0000857-snap-gene-0.7-mRNA-1"/>
    <property type="gene ID" value="maker-uti_cns_0000857-snap-gene-0.7"/>
</dbReference>
<feature type="compositionally biased region" description="Basic and acidic residues" evidence="1">
    <location>
        <begin position="37"/>
        <end position="47"/>
    </location>
</feature>
<organism evidence="2 4">
    <name type="scientific">Macrostomum lignano</name>
    <dbReference type="NCBI Taxonomy" id="282301"/>
    <lineage>
        <taxon>Eukaryota</taxon>
        <taxon>Metazoa</taxon>
        <taxon>Spiralia</taxon>
        <taxon>Lophotrochozoa</taxon>
        <taxon>Platyhelminthes</taxon>
        <taxon>Rhabditophora</taxon>
        <taxon>Macrostomorpha</taxon>
        <taxon>Macrostomida</taxon>
        <taxon>Macrostomidae</taxon>
        <taxon>Macrostomum</taxon>
    </lineage>
</organism>
<dbReference type="AlphaFoldDB" id="A0A1I8G499"/>
<proteinExistence type="predicted"/>
<keyword evidence="2" id="KW-1185">Reference proteome</keyword>
<feature type="region of interest" description="Disordered" evidence="1">
    <location>
        <begin position="1"/>
        <end position="63"/>
    </location>
</feature>
<sequence length="63" mass="7022">MRPLPSRRAIRSPRDSLPSKALRQPRDDGEIPATGSHRKDLEQRPGDLLRTIGLAPRLPNCAN</sequence>
<protein>
    <submittedName>
        <fullName evidence="3 4">Uncharacterized protein</fullName>
    </submittedName>
</protein>
<name>A0A1I8G499_9PLAT</name>
<reference evidence="3 4" key="1">
    <citation type="submission" date="2016-11" db="UniProtKB">
        <authorList>
            <consortium name="WormBaseParasite"/>
        </authorList>
    </citation>
    <scope>IDENTIFICATION</scope>
</reference>